<dbReference type="HOGENOM" id="CLU_295228_0_0_0"/>
<reference evidence="2" key="1">
    <citation type="submission" date="2014-11" db="EMBL/GenBank/DDBJ databases">
        <title>Hymenobacter sp. DG25B genome submission.</title>
        <authorList>
            <person name="Jung H.-Y."/>
            <person name="Kim M.K."/>
            <person name="Srinivasan S."/>
            <person name="Lim S."/>
        </authorList>
    </citation>
    <scope>NUCLEOTIDE SEQUENCE [LARGE SCALE GENOMIC DNA]</scope>
    <source>
        <strain evidence="2">DY59</strain>
    </source>
</reference>
<proteinExistence type="predicted"/>
<sequence>MTGTQPMAVRAWRAWSYDEWNSRLAAYYFSVGAGERATPVEQLPSTPHELALVTGDPDADAEEVVDRFVAVLKWRLPPGESFRTFCLKETNWKPTSDAPPRFFAMLWLTCLVAYGYPFGREGGFHERMSAIFERRQAMDCLPDLWLTLAEWTRENAPTGRVRRLVLPPRDAFRKRIWASWFLAFPHDRDRTKLRHLLETNDLLGDEPPMRRVIKLLKDVQASFSQEFRTDLEHFVERFVSTGADVRNSAFWRAVRQEALRTGLLGRRDDGAWDVRLLAEFDDDEDLLRPYLACTDDAALPPALETVPLGFEYDGLTRLVRLADAGAPDPVQAAVTEALGGGALAARPARHFRRGVLVFRPLAGGAFELVSGTDAEQADMALVRDDLGGAFVSHFGGRREPALLQGWSQVVDCRVRIAQDAPAGLEGATHLQATMASPSVRIVGGVRGDDGHVALEGFLPRIRFAGASSVDILDVDGNLVCAATKSVDTPDEWVLPDAPLADAPGRYLALVRWPAADGDDNTASCEFALGHRHLTHDYKPIGSGIYALEGCGTAAVEIERTGEMPDWVSTGMPSRRVDLLGAVRDVLHLGSRLGDVAAARSDAHEWLVVGDADRPTQLLFVGDPNSPTPRMPRKSLHARDRKVWRLAVHRSASVGVVVGPDRVDPVERHPRVQAVLASFRDRARDAADEPDETVGGIAAGGGSAWTGVEPENRTRRLVDVFAALAVRRSGIRLNTAVEAFARATGFDRFDRSDTLYELLRAWVEAGLLDVVHARAQPVTYVIARRPGFVAYPVGRWVRATLLGLLPSFDAGGFAEAARRNGAVVTRRLAANPWQPPVFQVDVATTAILERLSADFELAPLRWLDPELAVQAPDDSPGHGSPVGAAYVRERVWDWKASRFRPAAAQGSDGVAVELRRHPGSCPLYVIRHDGVDVYSSELRNATLTKAYLLKYGDLPFDDDPGRPVRRTWAQGLYLPLRFGRLCAVIGEGLSGPTLAEDGGVAGYSYPLSGPYRDSLSAYLNPPLFPS</sequence>
<dbReference type="AlphaFoldDB" id="A0A0A7KG88"/>
<evidence type="ECO:0000313" key="1">
    <source>
        <dbReference type="EMBL" id="AIZ45161.1"/>
    </source>
</evidence>
<dbReference type="RefSeq" id="WP_039683881.1">
    <property type="nucleotide sequence ID" value="NZ_CP010028.1"/>
</dbReference>
<accession>A0A0A7KG88</accession>
<name>A0A0A7KG88_9DEIO</name>
<dbReference type="Proteomes" id="UP000030634">
    <property type="component" value="Chromosome"/>
</dbReference>
<gene>
    <name evidence="1" type="ORF">QR90_08675</name>
</gene>
<dbReference type="STRING" id="1182571.QR90_08675"/>
<organism evidence="1 2">
    <name type="scientific">Deinococcus radiopugnans</name>
    <dbReference type="NCBI Taxonomy" id="57497"/>
    <lineage>
        <taxon>Bacteria</taxon>
        <taxon>Thermotogati</taxon>
        <taxon>Deinococcota</taxon>
        <taxon>Deinococci</taxon>
        <taxon>Deinococcales</taxon>
        <taxon>Deinococcaceae</taxon>
        <taxon>Deinococcus</taxon>
    </lineage>
</organism>
<protein>
    <submittedName>
        <fullName evidence="1">Uncharacterized protein</fullName>
    </submittedName>
</protein>
<dbReference type="EMBL" id="CP010028">
    <property type="protein sequence ID" value="AIZ45161.1"/>
    <property type="molecule type" value="Genomic_DNA"/>
</dbReference>
<dbReference type="KEGG" id="dsw:QR90_08675"/>
<evidence type="ECO:0000313" key="2">
    <source>
        <dbReference type="Proteomes" id="UP000030634"/>
    </source>
</evidence>